<feature type="compositionally biased region" description="Low complexity" evidence="1">
    <location>
        <begin position="225"/>
        <end position="247"/>
    </location>
</feature>
<dbReference type="AlphaFoldDB" id="D2QGJ8"/>
<keyword evidence="3" id="KW-1185">Reference proteome</keyword>
<feature type="compositionally biased region" description="Low complexity" evidence="1">
    <location>
        <begin position="186"/>
        <end position="211"/>
    </location>
</feature>
<dbReference type="InterPro" id="IPR010287">
    <property type="entry name" value="DUF892_YciF-like"/>
</dbReference>
<reference evidence="2 3" key="1">
    <citation type="journal article" date="2010" name="Stand. Genomic Sci.">
        <title>Complete genome sequence of Spirosoma linguale type strain (1).</title>
        <authorList>
            <person name="Lail K."/>
            <person name="Sikorski J."/>
            <person name="Saunders E."/>
            <person name="Lapidus A."/>
            <person name="Glavina Del Rio T."/>
            <person name="Copeland A."/>
            <person name="Tice H."/>
            <person name="Cheng J.-F."/>
            <person name="Lucas S."/>
            <person name="Nolan M."/>
            <person name="Bruce D."/>
            <person name="Goodwin L."/>
            <person name="Pitluck S."/>
            <person name="Ivanova N."/>
            <person name="Mavromatis K."/>
            <person name="Ovchinnikova G."/>
            <person name="Pati A."/>
            <person name="Chen A."/>
            <person name="Palaniappan K."/>
            <person name="Land M."/>
            <person name="Hauser L."/>
            <person name="Chang Y.-J."/>
            <person name="Jeffries C.D."/>
            <person name="Chain P."/>
            <person name="Brettin T."/>
            <person name="Detter J.C."/>
            <person name="Schuetze A."/>
            <person name="Rohde M."/>
            <person name="Tindall B.J."/>
            <person name="Goeker M."/>
            <person name="Bristow J."/>
            <person name="Eisen J.A."/>
            <person name="Markowitz V."/>
            <person name="Hugenholtz P."/>
            <person name="Kyrpides N.C."/>
            <person name="Klenk H.-P."/>
            <person name="Chen F."/>
        </authorList>
    </citation>
    <scope>NUCLEOTIDE SEQUENCE [LARGE SCALE GENOMIC DNA]</scope>
    <source>
        <strain evidence="3">ATCC 33905 / DSM 74 / LMG 10896 / Claus 1</strain>
    </source>
</reference>
<evidence type="ECO:0000313" key="2">
    <source>
        <dbReference type="EMBL" id="ADB38506.1"/>
    </source>
</evidence>
<dbReference type="PANTHER" id="PTHR30565">
    <property type="entry name" value="PROTEIN YCIF"/>
    <property type="match status" value="1"/>
</dbReference>
<feature type="region of interest" description="Disordered" evidence="1">
    <location>
        <begin position="177"/>
        <end position="247"/>
    </location>
</feature>
<gene>
    <name evidence="2" type="ordered locus">Slin_2487</name>
</gene>
<dbReference type="Proteomes" id="UP000002028">
    <property type="component" value="Chromosome"/>
</dbReference>
<dbReference type="InterPro" id="IPR012347">
    <property type="entry name" value="Ferritin-like"/>
</dbReference>
<dbReference type="InterPro" id="IPR009078">
    <property type="entry name" value="Ferritin-like_SF"/>
</dbReference>
<evidence type="ECO:0000313" key="3">
    <source>
        <dbReference type="Proteomes" id="UP000002028"/>
    </source>
</evidence>
<dbReference type="HOGENOM" id="CLU_1123952_0_0_10"/>
<organism evidence="2 3">
    <name type="scientific">Spirosoma linguale (strain ATCC 33905 / DSM 74 / LMG 10896 / Claus 1)</name>
    <dbReference type="NCBI Taxonomy" id="504472"/>
    <lineage>
        <taxon>Bacteria</taxon>
        <taxon>Pseudomonadati</taxon>
        <taxon>Bacteroidota</taxon>
        <taxon>Cytophagia</taxon>
        <taxon>Cytophagales</taxon>
        <taxon>Cytophagaceae</taxon>
        <taxon>Spirosoma</taxon>
    </lineage>
</organism>
<dbReference type="SUPFAM" id="SSF47240">
    <property type="entry name" value="Ferritin-like"/>
    <property type="match status" value="1"/>
</dbReference>
<dbReference type="Pfam" id="PF05974">
    <property type="entry name" value="DUF892"/>
    <property type="match status" value="1"/>
</dbReference>
<name>D2QGJ8_SPILD</name>
<dbReference type="InterPro" id="IPR047114">
    <property type="entry name" value="YciF"/>
</dbReference>
<dbReference type="KEGG" id="sli:Slin_2487"/>
<dbReference type="STRING" id="504472.Slin_2487"/>
<dbReference type="eggNOG" id="COG3685">
    <property type="taxonomic scope" value="Bacteria"/>
</dbReference>
<dbReference type="EMBL" id="CP001769">
    <property type="protein sequence ID" value="ADB38506.1"/>
    <property type="molecule type" value="Genomic_DNA"/>
</dbReference>
<dbReference type="PANTHER" id="PTHR30565:SF9">
    <property type="entry name" value="PROTEIN YCIF"/>
    <property type="match status" value="1"/>
</dbReference>
<dbReference type="RefSeq" id="WP_012927041.1">
    <property type="nucleotide sequence ID" value="NC_013730.1"/>
</dbReference>
<dbReference type="Gene3D" id="1.20.1260.10">
    <property type="match status" value="1"/>
</dbReference>
<sequence length="247" mass="26114">MASLGSQIANFFSGNDNDTREGLQSLFVSELKGIYYAEKQAVDALGEQADASTTDEVRNAFLQHQEETRGQVARLEDVFRSIGVEVDDKTCAAIDGLVDDAQMVVSETESGSLTRDAGLIIAGQKIEHHEIAAYGSAVTLASVLGYSDAARMLQQTLEEEKNTDRKLTQLAESFINQRAASEDDNSSSGSSQYGTQGQYSGSQYAGTSSSTDQYGSVNPDGSRYGDSSSTTGYNTGGSSSTSGSGLI</sequence>
<protein>
    <submittedName>
        <fullName evidence="2">Uncharacterized protein</fullName>
    </submittedName>
</protein>
<dbReference type="CDD" id="cd07909">
    <property type="entry name" value="YciF"/>
    <property type="match status" value="1"/>
</dbReference>
<proteinExistence type="predicted"/>
<accession>D2QGJ8</accession>
<evidence type="ECO:0000256" key="1">
    <source>
        <dbReference type="SAM" id="MobiDB-lite"/>
    </source>
</evidence>